<keyword evidence="4" id="KW-1185">Reference proteome</keyword>
<accession>A0A919S5U9</accession>
<evidence type="ECO:0000256" key="2">
    <source>
        <dbReference type="SAM" id="Phobius"/>
    </source>
</evidence>
<evidence type="ECO:0000313" key="3">
    <source>
        <dbReference type="EMBL" id="GIM65388.1"/>
    </source>
</evidence>
<protein>
    <submittedName>
        <fullName evidence="3">Uncharacterized protein</fullName>
    </submittedName>
</protein>
<dbReference type="Proteomes" id="UP000681340">
    <property type="component" value="Unassembled WGS sequence"/>
</dbReference>
<feature type="compositionally biased region" description="Low complexity" evidence="1">
    <location>
        <begin position="220"/>
        <end position="248"/>
    </location>
</feature>
<organism evidence="3 4">
    <name type="scientific">Actinoplanes auranticolor</name>
    <dbReference type="NCBI Taxonomy" id="47988"/>
    <lineage>
        <taxon>Bacteria</taxon>
        <taxon>Bacillati</taxon>
        <taxon>Actinomycetota</taxon>
        <taxon>Actinomycetes</taxon>
        <taxon>Micromonosporales</taxon>
        <taxon>Micromonosporaceae</taxon>
        <taxon>Actinoplanes</taxon>
    </lineage>
</organism>
<feature type="compositionally biased region" description="Low complexity" evidence="1">
    <location>
        <begin position="266"/>
        <end position="294"/>
    </location>
</feature>
<evidence type="ECO:0000256" key="1">
    <source>
        <dbReference type="SAM" id="MobiDB-lite"/>
    </source>
</evidence>
<reference evidence="3" key="1">
    <citation type="submission" date="2021-03" db="EMBL/GenBank/DDBJ databases">
        <title>Whole genome shotgun sequence of Actinoplanes auranticolor NBRC 12245.</title>
        <authorList>
            <person name="Komaki H."/>
            <person name="Tamura T."/>
        </authorList>
    </citation>
    <scope>NUCLEOTIDE SEQUENCE</scope>
    <source>
        <strain evidence="3">NBRC 12245</strain>
    </source>
</reference>
<feature type="region of interest" description="Disordered" evidence="1">
    <location>
        <begin position="145"/>
        <end position="328"/>
    </location>
</feature>
<proteinExistence type="predicted"/>
<feature type="region of interest" description="Disordered" evidence="1">
    <location>
        <begin position="1"/>
        <end position="123"/>
    </location>
</feature>
<sequence length="545" mass="54129">MTDDSHPARRGGGPLREDADATAQVVQHAGASDSANAAVPVPPAGNEIPGQRTEPVPHHGPPHAFQPATPPAYPHGAAPGGGAAAAVPTGTPDPLSEGPAANGVTSGTPTIHDSAAGGYGPFHRGVGQVSAPTAGAGPVYGDPAAASGSSAFAAPPTHGNAPTPGVVPPGGTHPASTPGHPYAGPPASDGYHTAAPGSAYGETPASGATPLSNPGPTPRPGTTYGATSTSGADPTSGAAFGANPAFGATPTSGADPTSGAAFGTIPTSGAGPTSGAAFGTTPTSGAGPTSSPPSWSATDPISGSTPDPYGFSVAPSFNAGPRIEPTPKQPKSRFLIPALAGLVAGLVIFGTGGWFLGRSTADNPSAAPAVTPSAPAPSDPAAFPPYEQNQVAINQPKFTGPLAPVAQGWLPHLSGCQRNGEKDGPVLNKGEKSRVRCEMDAMSAIFVEYATIADRDKARVRTLGQNVDARTLTPGAAGAAVERATPSGRTNGNYVEYAYQASGKTVSGIWWDDSATPVAAYLLAYWKEGTGQKWEPMRDVWARYA</sequence>
<keyword evidence="2" id="KW-0472">Membrane</keyword>
<feature type="compositionally biased region" description="Polar residues" evidence="1">
    <location>
        <begin position="295"/>
        <end position="305"/>
    </location>
</feature>
<feature type="region of interest" description="Disordered" evidence="1">
    <location>
        <begin position="363"/>
        <end position="385"/>
    </location>
</feature>
<feature type="compositionally biased region" description="Low complexity" evidence="1">
    <location>
        <begin position="364"/>
        <end position="373"/>
    </location>
</feature>
<dbReference type="EMBL" id="BOQL01000016">
    <property type="protein sequence ID" value="GIM65388.1"/>
    <property type="molecule type" value="Genomic_DNA"/>
</dbReference>
<gene>
    <name evidence="3" type="ORF">Aau02nite_16760</name>
</gene>
<comment type="caution">
    <text evidence="3">The sequence shown here is derived from an EMBL/GenBank/DDBJ whole genome shotgun (WGS) entry which is preliminary data.</text>
</comment>
<keyword evidence="2" id="KW-1133">Transmembrane helix</keyword>
<feature type="compositionally biased region" description="Low complexity" evidence="1">
    <location>
        <begin position="145"/>
        <end position="156"/>
    </location>
</feature>
<name>A0A919S5U9_9ACTN</name>
<feature type="compositionally biased region" description="Low complexity" evidence="1">
    <location>
        <begin position="84"/>
        <end position="94"/>
    </location>
</feature>
<feature type="transmembrane region" description="Helical" evidence="2">
    <location>
        <begin position="334"/>
        <end position="356"/>
    </location>
</feature>
<evidence type="ECO:0000313" key="4">
    <source>
        <dbReference type="Proteomes" id="UP000681340"/>
    </source>
</evidence>
<keyword evidence="2" id="KW-0812">Transmembrane</keyword>
<dbReference type="AlphaFoldDB" id="A0A919S5U9"/>